<sequence length="185" mass="21155">MFEQLREKYQEHADRLEASYIKSNELGLSPSYLPYKEFDKSVLENLYQIVDMVNPFLNYDNVPGACLYAHFELKKAFAHYGYHSELVFGDVLVNGAPHMGCDIEDLESQLIEGITNKGQKVHCWLLMDSGLFFDATLIRDVIGGEHAGESLGFGFSRYDEGIVFEHKAMLVGEEFIRRTNPLVYK</sequence>
<evidence type="ECO:0000313" key="2">
    <source>
        <dbReference type="Proteomes" id="UP000018857"/>
    </source>
</evidence>
<protein>
    <submittedName>
        <fullName evidence="1">Uncharacterized protein</fullName>
    </submittedName>
</protein>
<name>W1RY52_9GAMM</name>
<dbReference type="RefSeq" id="WP_024022669.1">
    <property type="nucleotide sequence ID" value="NZ_AYOZ01000002.1"/>
</dbReference>
<evidence type="ECO:0000313" key="1">
    <source>
        <dbReference type="EMBL" id="ETI62141.1"/>
    </source>
</evidence>
<accession>W1RY52</accession>
<reference evidence="1 2" key="1">
    <citation type="journal article" date="2014" name="Genome Announc.">
        <title>Draft Genome Sequence of Marinomonas sp. Strain D104, a Polycyclic Aromatic Hydrocarbon-Degrading Bacterium from the Deep-Sea Sediment of the Arctic Ocean.</title>
        <authorList>
            <person name="Dong C."/>
            <person name="Bai X."/>
            <person name="Lai Q."/>
            <person name="Xie Y."/>
            <person name="Chen X."/>
            <person name="Shao Z."/>
        </authorList>
    </citation>
    <scope>NUCLEOTIDE SEQUENCE [LARGE SCALE GENOMIC DNA]</scope>
    <source>
        <strain evidence="1 2">D104</strain>
    </source>
</reference>
<organism evidence="1 2">
    <name type="scientific">Marinomonas profundimaris</name>
    <dbReference type="NCBI Taxonomy" id="1208321"/>
    <lineage>
        <taxon>Bacteria</taxon>
        <taxon>Pseudomonadati</taxon>
        <taxon>Pseudomonadota</taxon>
        <taxon>Gammaproteobacteria</taxon>
        <taxon>Oceanospirillales</taxon>
        <taxon>Oceanospirillaceae</taxon>
        <taxon>Marinomonas</taxon>
    </lineage>
</organism>
<keyword evidence="2" id="KW-1185">Reference proteome</keyword>
<dbReference type="AlphaFoldDB" id="W1RY52"/>
<dbReference type="EMBL" id="AYOZ01000002">
    <property type="protein sequence ID" value="ETI62141.1"/>
    <property type="molecule type" value="Genomic_DNA"/>
</dbReference>
<proteinExistence type="predicted"/>
<gene>
    <name evidence="1" type="ORF">D104_02255</name>
</gene>
<dbReference type="OrthoDB" id="6711279at2"/>
<comment type="caution">
    <text evidence="1">The sequence shown here is derived from an EMBL/GenBank/DDBJ whole genome shotgun (WGS) entry which is preliminary data.</text>
</comment>
<dbReference type="Proteomes" id="UP000018857">
    <property type="component" value="Unassembled WGS sequence"/>
</dbReference>
<dbReference type="PATRIC" id="fig|1208321.3.peg.458"/>